<keyword evidence="2" id="KW-0808">Transferase</keyword>
<dbReference type="AlphaFoldDB" id="A0A3E4N2W3"/>
<evidence type="ECO:0000259" key="1">
    <source>
        <dbReference type="Pfam" id="PF04230"/>
    </source>
</evidence>
<name>A0A3E4N2W3_9BACT</name>
<dbReference type="InterPro" id="IPR007345">
    <property type="entry name" value="Polysacch_pyruvyl_Trfase"/>
</dbReference>
<keyword evidence="3" id="KW-1185">Reference proteome</keyword>
<evidence type="ECO:0000313" key="2">
    <source>
        <dbReference type="EMBL" id="RGK56342.1"/>
    </source>
</evidence>
<dbReference type="EMBL" id="QSQT01000011">
    <property type="protein sequence ID" value="RGK56342.1"/>
    <property type="molecule type" value="Genomic_DNA"/>
</dbReference>
<proteinExistence type="predicted"/>
<dbReference type="RefSeq" id="WP_117672255.1">
    <property type="nucleotide sequence ID" value="NZ_CABOGR010000011.1"/>
</dbReference>
<evidence type="ECO:0000313" key="3">
    <source>
        <dbReference type="Proteomes" id="UP000260862"/>
    </source>
</evidence>
<dbReference type="Pfam" id="PF04230">
    <property type="entry name" value="PS_pyruv_trans"/>
    <property type="match status" value="1"/>
</dbReference>
<sequence>MKIGFITTHQYKNFGTFLQCYALQYTLTKLGHHVEVVDYQRKEYQKKWIEKTRIILGDIRRYPLKNLRIILNYPFLIKRICLFNKFYKRNFQLSSQKYPTSDSLKKNPPIYDLYISGSDQIWNPTLNGFIEPYFLTFVPKGRIKAAYAPSIGIAKLNEKQQDTFKRLLHDFKFISCREKSGVQLLNNCGIINVTQVIDPTLLVDKEYWLSLSQKSSINKQQYGLTYFLSKTDYKEKLINPLFKTKRRLDLTMETDCNYKSILAAGPYEFLSLINNADFICTDSFHGVVFSILFEKEFYALPRHNEGNINSQNSRITDFLKDLGLSDRWIQHQENIIRTPINYHEINTKLSYMKEKSFNYIKTMLHD</sequence>
<feature type="domain" description="Polysaccharide pyruvyl transferase" evidence="1">
    <location>
        <begin position="13"/>
        <end position="303"/>
    </location>
</feature>
<protein>
    <submittedName>
        <fullName evidence="2">Polysaccharide pyruvyl transferase family protein</fullName>
    </submittedName>
</protein>
<dbReference type="Proteomes" id="UP000260862">
    <property type="component" value="Unassembled WGS sequence"/>
</dbReference>
<comment type="caution">
    <text evidence="2">The sequence shown here is derived from an EMBL/GenBank/DDBJ whole genome shotgun (WGS) entry which is preliminary data.</text>
</comment>
<accession>A0A3E4N2W3</accession>
<gene>
    <name evidence="2" type="ORF">DXD04_07480</name>
</gene>
<organism evidence="2 3">
    <name type="scientific">Phocaeicola plebeius</name>
    <dbReference type="NCBI Taxonomy" id="310297"/>
    <lineage>
        <taxon>Bacteria</taxon>
        <taxon>Pseudomonadati</taxon>
        <taxon>Bacteroidota</taxon>
        <taxon>Bacteroidia</taxon>
        <taxon>Bacteroidales</taxon>
        <taxon>Bacteroidaceae</taxon>
        <taxon>Phocaeicola</taxon>
    </lineage>
</organism>
<reference evidence="2 3" key="1">
    <citation type="submission" date="2018-08" db="EMBL/GenBank/DDBJ databases">
        <title>A genome reference for cultivated species of the human gut microbiota.</title>
        <authorList>
            <person name="Zou Y."/>
            <person name="Xue W."/>
            <person name="Luo G."/>
        </authorList>
    </citation>
    <scope>NUCLEOTIDE SEQUENCE [LARGE SCALE GENOMIC DNA]</scope>
    <source>
        <strain evidence="2 3">TF10-3AC</strain>
    </source>
</reference>
<dbReference type="GO" id="GO:0016740">
    <property type="term" value="F:transferase activity"/>
    <property type="evidence" value="ECO:0007669"/>
    <property type="project" value="UniProtKB-KW"/>
</dbReference>